<reference evidence="2" key="1">
    <citation type="journal article" date="2019" name="bioRxiv">
        <title>The Genome of the Zebra Mussel, Dreissena polymorpha: A Resource for Invasive Species Research.</title>
        <authorList>
            <person name="McCartney M.A."/>
            <person name="Auch B."/>
            <person name="Kono T."/>
            <person name="Mallez S."/>
            <person name="Zhang Y."/>
            <person name="Obille A."/>
            <person name="Becker A."/>
            <person name="Abrahante J.E."/>
            <person name="Garbe J."/>
            <person name="Badalamenti J.P."/>
            <person name="Herman A."/>
            <person name="Mangelson H."/>
            <person name="Liachko I."/>
            <person name="Sullivan S."/>
            <person name="Sone E.D."/>
            <person name="Koren S."/>
            <person name="Silverstein K.A.T."/>
            <person name="Beckman K.B."/>
            <person name="Gohl D.M."/>
        </authorList>
    </citation>
    <scope>NUCLEOTIDE SEQUENCE</scope>
    <source>
        <strain evidence="2">Duluth1</strain>
        <tissue evidence="2">Whole animal</tissue>
    </source>
</reference>
<sequence>MLSPNRVDSEISFQRRIENEEEDSDLRASHEREWDDDADSTADGDQSSEDSGIQTQLASFATVLKDVIIELNKLKQDRQTFSTASRMDTNNNKDASIGASAVESGSATCTRNGVVGPLQGKEYRDGSRQAYENTTSNRRYSMPRYQDGIGEEERFAYDHRYDSERRDGDEDMPNYDRRQAGQTRDSSRYGREVRYSNDIEPQGIRYVTPLVAKPLPVKLPAYSGKEEWATWIAQFEIIASRYHWSQDERLNQLLPR</sequence>
<dbReference type="Proteomes" id="UP000828390">
    <property type="component" value="Unassembled WGS sequence"/>
</dbReference>
<keyword evidence="3" id="KW-1185">Reference proteome</keyword>
<gene>
    <name evidence="2" type="ORF">DPMN_122227</name>
</gene>
<dbReference type="AlphaFoldDB" id="A0A9D4GS49"/>
<feature type="compositionally biased region" description="Polar residues" evidence="1">
    <location>
        <begin position="130"/>
        <end position="139"/>
    </location>
</feature>
<comment type="caution">
    <text evidence="2">The sequence shown here is derived from an EMBL/GenBank/DDBJ whole genome shotgun (WGS) entry which is preliminary data.</text>
</comment>
<organism evidence="2 3">
    <name type="scientific">Dreissena polymorpha</name>
    <name type="common">Zebra mussel</name>
    <name type="synonym">Mytilus polymorpha</name>
    <dbReference type="NCBI Taxonomy" id="45954"/>
    <lineage>
        <taxon>Eukaryota</taxon>
        <taxon>Metazoa</taxon>
        <taxon>Spiralia</taxon>
        <taxon>Lophotrochozoa</taxon>
        <taxon>Mollusca</taxon>
        <taxon>Bivalvia</taxon>
        <taxon>Autobranchia</taxon>
        <taxon>Heteroconchia</taxon>
        <taxon>Euheterodonta</taxon>
        <taxon>Imparidentia</taxon>
        <taxon>Neoheterodontei</taxon>
        <taxon>Myida</taxon>
        <taxon>Dreissenoidea</taxon>
        <taxon>Dreissenidae</taxon>
        <taxon>Dreissena</taxon>
    </lineage>
</organism>
<accession>A0A9D4GS49</accession>
<feature type="compositionally biased region" description="Basic and acidic residues" evidence="1">
    <location>
        <begin position="7"/>
        <end position="18"/>
    </location>
</feature>
<reference evidence="2" key="2">
    <citation type="submission" date="2020-11" db="EMBL/GenBank/DDBJ databases">
        <authorList>
            <person name="McCartney M.A."/>
            <person name="Auch B."/>
            <person name="Kono T."/>
            <person name="Mallez S."/>
            <person name="Becker A."/>
            <person name="Gohl D.M."/>
            <person name="Silverstein K.A.T."/>
            <person name="Koren S."/>
            <person name="Bechman K.B."/>
            <person name="Herman A."/>
            <person name="Abrahante J.E."/>
            <person name="Garbe J."/>
        </authorList>
    </citation>
    <scope>NUCLEOTIDE SEQUENCE</scope>
    <source>
        <strain evidence="2">Duluth1</strain>
        <tissue evidence="2">Whole animal</tissue>
    </source>
</reference>
<feature type="compositionally biased region" description="Acidic residues" evidence="1">
    <location>
        <begin position="34"/>
        <end position="48"/>
    </location>
</feature>
<feature type="region of interest" description="Disordered" evidence="1">
    <location>
        <begin position="1"/>
        <end position="53"/>
    </location>
</feature>
<name>A0A9D4GS49_DREPO</name>
<evidence type="ECO:0000313" key="2">
    <source>
        <dbReference type="EMBL" id="KAH3820481.1"/>
    </source>
</evidence>
<feature type="region of interest" description="Disordered" evidence="1">
    <location>
        <begin position="162"/>
        <end position="189"/>
    </location>
</feature>
<evidence type="ECO:0000313" key="3">
    <source>
        <dbReference type="Proteomes" id="UP000828390"/>
    </source>
</evidence>
<evidence type="ECO:0000256" key="1">
    <source>
        <dbReference type="SAM" id="MobiDB-lite"/>
    </source>
</evidence>
<protein>
    <submittedName>
        <fullName evidence="2">Uncharacterized protein</fullName>
    </submittedName>
</protein>
<feature type="region of interest" description="Disordered" evidence="1">
    <location>
        <begin position="104"/>
        <end position="142"/>
    </location>
</feature>
<dbReference type="EMBL" id="JAIWYP010000005">
    <property type="protein sequence ID" value="KAH3820481.1"/>
    <property type="molecule type" value="Genomic_DNA"/>
</dbReference>
<proteinExistence type="predicted"/>